<feature type="domain" description="Hemerythrin-like" evidence="2">
    <location>
        <begin position="5"/>
        <end position="119"/>
    </location>
</feature>
<evidence type="ECO:0000313" key="3">
    <source>
        <dbReference type="EMBL" id="MDN7013419.1"/>
    </source>
</evidence>
<dbReference type="Proteomes" id="UP001168423">
    <property type="component" value="Unassembled WGS sequence"/>
</dbReference>
<gene>
    <name evidence="3" type="ORF">FGW20_10285</name>
</gene>
<name>A0ABT8M494_9EURY</name>
<keyword evidence="4" id="KW-1185">Reference proteome</keyword>
<evidence type="ECO:0000256" key="1">
    <source>
        <dbReference type="SAM" id="MobiDB-lite"/>
    </source>
</evidence>
<reference evidence="3" key="1">
    <citation type="submission" date="2019-05" db="EMBL/GenBank/DDBJ databases">
        <title>Isolation and characterization of methanogens from the cold seep sediment at Four-Way Closure Ridge.</title>
        <authorList>
            <person name="You Y.-T."/>
            <person name="Chen S.-C."/>
            <person name="Zhang W.-L."/>
            <person name="Lai M.-C."/>
        </authorList>
    </citation>
    <scope>NUCLEOTIDE SEQUENCE</scope>
    <source>
        <strain evidence="3">FWC-SCC3</strain>
    </source>
</reference>
<evidence type="ECO:0000313" key="4">
    <source>
        <dbReference type="Proteomes" id="UP001168423"/>
    </source>
</evidence>
<dbReference type="EMBL" id="VCYI01000013">
    <property type="protein sequence ID" value="MDN7013419.1"/>
    <property type="molecule type" value="Genomic_DNA"/>
</dbReference>
<dbReference type="PANTHER" id="PTHR35585:SF1">
    <property type="entry name" value="HHE DOMAIN PROTEIN (AFU_ORTHOLOGUE AFUA_4G00730)"/>
    <property type="match status" value="1"/>
</dbReference>
<dbReference type="Pfam" id="PF01814">
    <property type="entry name" value="Hemerythrin"/>
    <property type="match status" value="1"/>
</dbReference>
<dbReference type="InterPro" id="IPR012312">
    <property type="entry name" value="Hemerythrin-like"/>
</dbReference>
<dbReference type="Gene3D" id="1.20.120.520">
    <property type="entry name" value="nmb1532 protein domain like"/>
    <property type="match status" value="1"/>
</dbReference>
<dbReference type="PANTHER" id="PTHR35585">
    <property type="entry name" value="HHE DOMAIN PROTEIN (AFU_ORTHOLOGUE AFUA_4G00730)"/>
    <property type="match status" value="1"/>
</dbReference>
<comment type="caution">
    <text evidence="3">The sequence shown here is derived from an EMBL/GenBank/DDBJ whole genome shotgun (WGS) entry which is preliminary data.</text>
</comment>
<accession>A0ABT8M494</accession>
<feature type="compositionally biased region" description="Low complexity" evidence="1">
    <location>
        <begin position="125"/>
        <end position="135"/>
    </location>
</feature>
<organism evidence="3 4">
    <name type="scientific">Methanoculleus methanifontis</name>
    <dbReference type="NCBI Taxonomy" id="2584086"/>
    <lineage>
        <taxon>Archaea</taxon>
        <taxon>Methanobacteriati</taxon>
        <taxon>Methanobacteriota</taxon>
        <taxon>Stenosarchaea group</taxon>
        <taxon>Methanomicrobia</taxon>
        <taxon>Methanomicrobiales</taxon>
        <taxon>Methanomicrobiaceae</taxon>
        <taxon>Methanoculleus</taxon>
    </lineage>
</organism>
<sequence>MAQSVIDILKQEHEMVLSQLSELSSKGTSNREQKYNTLKENLIPHMIGEEQAVYPKLMESGMQKMALESIEEHNAVKTLLSQLDSASTSKEDVWVAKITVIQENVEHHISEEEEHIFPEMQQKMSSNDLSSLGSSYEEAKKSALPVAAR</sequence>
<proteinExistence type="predicted"/>
<feature type="region of interest" description="Disordered" evidence="1">
    <location>
        <begin position="116"/>
        <end position="149"/>
    </location>
</feature>
<protein>
    <submittedName>
        <fullName evidence="3">Hemerythrin domain-containing protein</fullName>
    </submittedName>
</protein>
<evidence type="ECO:0000259" key="2">
    <source>
        <dbReference type="Pfam" id="PF01814"/>
    </source>
</evidence>
<dbReference type="RefSeq" id="WP_301678014.1">
    <property type="nucleotide sequence ID" value="NZ_VCYI01000013.1"/>
</dbReference>